<dbReference type="InterPro" id="IPR036942">
    <property type="entry name" value="Beta-barrel_TonB_sf"/>
</dbReference>
<dbReference type="STRING" id="1313304.CALK_0204"/>
<evidence type="ECO:0000256" key="3">
    <source>
        <dbReference type="ARBA" id="ARBA00022452"/>
    </source>
</evidence>
<evidence type="ECO:0000256" key="5">
    <source>
        <dbReference type="ARBA" id="ARBA00022729"/>
    </source>
</evidence>
<sequence>MKRPLLLTVLCMLCFAGEDPLLTMTFEELMQVQVTVSSRMDETVSRAPGFVSVHTADDIRSYGHFSLGDLANSTPGYSTNIRFGERGLETRGQGFDGWNNNKHLLLVDGIPVRHVRANKVFIEENMPVLGASQVEFLRGPASALYGVGAFYGVLNVVYDDPPPGSTRGFARIFAGNERSTRGNFAALSHHGSAGVSHVEAARYTREASRTPVMGDSRRLYRDHTYASYARFSHAFSTGRAHGLGIGVLYSEKEGGIGEFWGSSTHKGNRVVWTTLMPYVRYETDISERLSLESYLTVTESAERGLRVNNQYNTAIPQDIIGEYDERLRSLDYVTEFQYEIDSFHTVKTGLNLYSHSGLGRNGGTRHWFVSASDTGIVWDADTAFEAETEPTYTLSGYAQYQGRFPVLSGLHVTAGFREDFGTYRDHSFRRISPRLALVQGFSPRFSGRLLFGTALRAPGQKELSLNDEAQRRFDAEEVPIRIADLEEEYLYSLETGVSYAGDVVYISGALFYNSTDNTIENYTPDTTEGGMNLNAFRNARGSIDAYGGEVETIISPGTESRLFANYAWARSEDAAGKRIVGMPTHKFSLGGRHRFLLPVPLTVSVLNSYTAGYVMGDRSTGLGRGETSFFLSGAVSRHLSVELQGKNIFDDTTPLISGSQGVQEYTVPVQGRRWYAGMSLTL</sequence>
<keyword evidence="9 10" id="KW-0998">Cell outer membrane</keyword>
<reference evidence="14 15" key="1">
    <citation type="journal article" date="2013" name="Environ. Microbiol.">
        <title>Genome analysis of Chitinivibrio alkaliphilus gen. nov., sp. nov., a novel extremely haloalkaliphilic anaerobic chitinolytic bacterium from the candidate phylum Termite Group 3.</title>
        <authorList>
            <person name="Sorokin D.Y."/>
            <person name="Gumerov V.M."/>
            <person name="Rakitin A.L."/>
            <person name="Beletsky A.V."/>
            <person name="Damste J.S."/>
            <person name="Muyzer G."/>
            <person name="Mardanov A.V."/>
            <person name="Ravin N.V."/>
        </authorList>
    </citation>
    <scope>NUCLEOTIDE SEQUENCE [LARGE SCALE GENOMIC DNA]</scope>
    <source>
        <strain evidence="14 15">ACht1</strain>
    </source>
</reference>
<evidence type="ECO:0000313" key="14">
    <source>
        <dbReference type="EMBL" id="ERP39401.1"/>
    </source>
</evidence>
<evidence type="ECO:0000256" key="8">
    <source>
        <dbReference type="ARBA" id="ARBA00023170"/>
    </source>
</evidence>
<dbReference type="OrthoDB" id="9764669at2"/>
<evidence type="ECO:0000313" key="15">
    <source>
        <dbReference type="Proteomes" id="UP000017148"/>
    </source>
</evidence>
<evidence type="ECO:0000256" key="2">
    <source>
        <dbReference type="ARBA" id="ARBA00022448"/>
    </source>
</evidence>
<evidence type="ECO:0000256" key="9">
    <source>
        <dbReference type="ARBA" id="ARBA00023237"/>
    </source>
</evidence>
<name>U7DEN3_9BACT</name>
<dbReference type="GO" id="GO:0009279">
    <property type="term" value="C:cell outer membrane"/>
    <property type="evidence" value="ECO:0007669"/>
    <property type="project" value="UniProtKB-SubCell"/>
</dbReference>
<accession>U7DEN3</accession>
<feature type="domain" description="TonB-dependent receptor plug" evidence="13">
    <location>
        <begin position="45"/>
        <end position="153"/>
    </location>
</feature>
<keyword evidence="6 11" id="KW-0798">TonB box</keyword>
<dbReference type="AlphaFoldDB" id="U7DEN3"/>
<dbReference type="GO" id="GO:0044718">
    <property type="term" value="P:siderophore transmembrane transport"/>
    <property type="evidence" value="ECO:0007669"/>
    <property type="project" value="TreeGrafter"/>
</dbReference>
<comment type="caution">
    <text evidence="14">The sequence shown here is derived from an EMBL/GenBank/DDBJ whole genome shotgun (WGS) entry which is preliminary data.</text>
</comment>
<organism evidence="14 15">
    <name type="scientific">Chitinivibrio alkaliphilus ACht1</name>
    <dbReference type="NCBI Taxonomy" id="1313304"/>
    <lineage>
        <taxon>Bacteria</taxon>
        <taxon>Pseudomonadati</taxon>
        <taxon>Fibrobacterota</taxon>
        <taxon>Chitinivibrionia</taxon>
        <taxon>Chitinivibrionales</taxon>
        <taxon>Chitinivibrionaceae</taxon>
        <taxon>Chitinivibrio</taxon>
    </lineage>
</organism>
<dbReference type="EMBL" id="ASJR01000001">
    <property type="protein sequence ID" value="ERP39401.1"/>
    <property type="molecule type" value="Genomic_DNA"/>
</dbReference>
<dbReference type="PANTHER" id="PTHR30069:SF29">
    <property type="entry name" value="HEMOGLOBIN AND HEMOGLOBIN-HAPTOGLOBIN-BINDING PROTEIN 1-RELATED"/>
    <property type="match status" value="1"/>
</dbReference>
<evidence type="ECO:0000256" key="1">
    <source>
        <dbReference type="ARBA" id="ARBA00004571"/>
    </source>
</evidence>
<dbReference type="SUPFAM" id="SSF56935">
    <property type="entry name" value="Porins"/>
    <property type="match status" value="1"/>
</dbReference>
<dbReference type="RefSeq" id="WP_022635761.1">
    <property type="nucleotide sequence ID" value="NZ_ASJR01000001.1"/>
</dbReference>
<keyword evidence="15" id="KW-1185">Reference proteome</keyword>
<keyword evidence="2 10" id="KW-0813">Transport</keyword>
<evidence type="ECO:0000256" key="11">
    <source>
        <dbReference type="RuleBase" id="RU003357"/>
    </source>
</evidence>
<keyword evidence="8 14" id="KW-0675">Receptor</keyword>
<keyword evidence="5" id="KW-0732">Signal</keyword>
<dbReference type="GO" id="GO:0015344">
    <property type="term" value="F:siderophore uptake transmembrane transporter activity"/>
    <property type="evidence" value="ECO:0007669"/>
    <property type="project" value="TreeGrafter"/>
</dbReference>
<dbReference type="InterPro" id="IPR039426">
    <property type="entry name" value="TonB-dep_rcpt-like"/>
</dbReference>
<dbReference type="InterPro" id="IPR012910">
    <property type="entry name" value="Plug_dom"/>
</dbReference>
<protein>
    <submittedName>
        <fullName evidence="14">TonB-dependent receptor</fullName>
    </submittedName>
</protein>
<dbReference type="Pfam" id="PF00593">
    <property type="entry name" value="TonB_dep_Rec_b-barrel"/>
    <property type="match status" value="1"/>
</dbReference>
<dbReference type="Gene3D" id="2.170.130.10">
    <property type="entry name" value="TonB-dependent receptor, plug domain"/>
    <property type="match status" value="1"/>
</dbReference>
<evidence type="ECO:0000259" key="13">
    <source>
        <dbReference type="Pfam" id="PF07715"/>
    </source>
</evidence>
<evidence type="ECO:0000259" key="12">
    <source>
        <dbReference type="Pfam" id="PF00593"/>
    </source>
</evidence>
<dbReference type="PANTHER" id="PTHR30069">
    <property type="entry name" value="TONB-DEPENDENT OUTER MEMBRANE RECEPTOR"/>
    <property type="match status" value="1"/>
</dbReference>
<keyword evidence="7 10" id="KW-0472">Membrane</keyword>
<comment type="similarity">
    <text evidence="10 11">Belongs to the TonB-dependent receptor family.</text>
</comment>
<dbReference type="Pfam" id="PF07715">
    <property type="entry name" value="Plug"/>
    <property type="match status" value="1"/>
</dbReference>
<proteinExistence type="inferred from homology"/>
<evidence type="ECO:0000256" key="10">
    <source>
        <dbReference type="PROSITE-ProRule" id="PRU01360"/>
    </source>
</evidence>
<gene>
    <name evidence="14" type="ORF">CALK_0204</name>
</gene>
<comment type="subcellular location">
    <subcellularLocation>
        <location evidence="1 10">Cell outer membrane</location>
        <topology evidence="1 10">Multi-pass membrane protein</topology>
    </subcellularLocation>
</comment>
<keyword evidence="4 10" id="KW-0812">Transmembrane</keyword>
<dbReference type="InterPro" id="IPR037066">
    <property type="entry name" value="Plug_dom_sf"/>
</dbReference>
<dbReference type="eggNOG" id="COG4771">
    <property type="taxonomic scope" value="Bacteria"/>
</dbReference>
<dbReference type="InterPro" id="IPR000531">
    <property type="entry name" value="Beta-barrel_TonB"/>
</dbReference>
<dbReference type="PROSITE" id="PS52016">
    <property type="entry name" value="TONB_DEPENDENT_REC_3"/>
    <property type="match status" value="1"/>
</dbReference>
<feature type="domain" description="TonB-dependent receptor-like beta-barrel" evidence="12">
    <location>
        <begin position="222"/>
        <end position="602"/>
    </location>
</feature>
<dbReference type="Proteomes" id="UP000017148">
    <property type="component" value="Unassembled WGS sequence"/>
</dbReference>
<keyword evidence="3 10" id="KW-1134">Transmembrane beta strand</keyword>
<dbReference type="Gene3D" id="2.40.170.20">
    <property type="entry name" value="TonB-dependent receptor, beta-barrel domain"/>
    <property type="match status" value="1"/>
</dbReference>
<evidence type="ECO:0000256" key="6">
    <source>
        <dbReference type="ARBA" id="ARBA00023077"/>
    </source>
</evidence>
<evidence type="ECO:0000256" key="4">
    <source>
        <dbReference type="ARBA" id="ARBA00022692"/>
    </source>
</evidence>
<evidence type="ECO:0000256" key="7">
    <source>
        <dbReference type="ARBA" id="ARBA00023136"/>
    </source>
</evidence>